<organism evidence="1 2">
    <name type="scientific">Arctium lappa</name>
    <name type="common">Greater burdock</name>
    <name type="synonym">Lappa major</name>
    <dbReference type="NCBI Taxonomy" id="4217"/>
    <lineage>
        <taxon>Eukaryota</taxon>
        <taxon>Viridiplantae</taxon>
        <taxon>Streptophyta</taxon>
        <taxon>Embryophyta</taxon>
        <taxon>Tracheophyta</taxon>
        <taxon>Spermatophyta</taxon>
        <taxon>Magnoliopsida</taxon>
        <taxon>eudicotyledons</taxon>
        <taxon>Gunneridae</taxon>
        <taxon>Pentapetalae</taxon>
        <taxon>asterids</taxon>
        <taxon>campanulids</taxon>
        <taxon>Asterales</taxon>
        <taxon>Asteraceae</taxon>
        <taxon>Carduoideae</taxon>
        <taxon>Cardueae</taxon>
        <taxon>Arctiinae</taxon>
        <taxon>Arctium</taxon>
    </lineage>
</organism>
<dbReference type="Proteomes" id="UP001055879">
    <property type="component" value="Linkage Group LG06"/>
</dbReference>
<name>A0ACB9BA30_ARCLA</name>
<reference evidence="1 2" key="2">
    <citation type="journal article" date="2022" name="Mol. Ecol. Resour.">
        <title>The genomes of chicory, endive, great burdock and yacon provide insights into Asteraceae paleo-polyploidization history and plant inulin production.</title>
        <authorList>
            <person name="Fan W."/>
            <person name="Wang S."/>
            <person name="Wang H."/>
            <person name="Wang A."/>
            <person name="Jiang F."/>
            <person name="Liu H."/>
            <person name="Zhao H."/>
            <person name="Xu D."/>
            <person name="Zhang Y."/>
        </authorList>
    </citation>
    <scope>NUCLEOTIDE SEQUENCE [LARGE SCALE GENOMIC DNA]</scope>
    <source>
        <strain evidence="2">cv. Niubang</strain>
    </source>
</reference>
<accession>A0ACB9BA30</accession>
<proteinExistence type="predicted"/>
<gene>
    <name evidence="1" type="ORF">L6452_20147</name>
</gene>
<sequence length="195" mass="21791">MNFGALTSSFLQKQLFWLIHQLLLKCVYTLLSTVCNLPEGLLSRKCLCRKGVMQLGLASKPELVSSSMAMETPPVRLRCAHEKLLYGPSAASTDILEPSLVNDHPAVSMSNTEKEKLLTDDINEKVQPGCTEHLASRVDEDYMEKIRELHDRLDMVKEIVRPGCSYEVLKTALSFMSSLATILSHMLPQKLQASL</sequence>
<evidence type="ECO:0000313" key="1">
    <source>
        <dbReference type="EMBL" id="KAI3719252.1"/>
    </source>
</evidence>
<dbReference type="EMBL" id="CM042052">
    <property type="protein sequence ID" value="KAI3719252.1"/>
    <property type="molecule type" value="Genomic_DNA"/>
</dbReference>
<comment type="caution">
    <text evidence="1">The sequence shown here is derived from an EMBL/GenBank/DDBJ whole genome shotgun (WGS) entry which is preliminary data.</text>
</comment>
<evidence type="ECO:0000313" key="2">
    <source>
        <dbReference type="Proteomes" id="UP001055879"/>
    </source>
</evidence>
<protein>
    <submittedName>
        <fullName evidence="1">Uncharacterized protein</fullName>
    </submittedName>
</protein>
<keyword evidence="2" id="KW-1185">Reference proteome</keyword>
<reference evidence="2" key="1">
    <citation type="journal article" date="2022" name="Mol. Ecol. Resour.">
        <title>The genomes of chicory, endive, great burdock and yacon provide insights into Asteraceae palaeo-polyploidization history and plant inulin production.</title>
        <authorList>
            <person name="Fan W."/>
            <person name="Wang S."/>
            <person name="Wang H."/>
            <person name="Wang A."/>
            <person name="Jiang F."/>
            <person name="Liu H."/>
            <person name="Zhao H."/>
            <person name="Xu D."/>
            <person name="Zhang Y."/>
        </authorList>
    </citation>
    <scope>NUCLEOTIDE SEQUENCE [LARGE SCALE GENOMIC DNA]</scope>
    <source>
        <strain evidence="2">cv. Niubang</strain>
    </source>
</reference>